<dbReference type="InterPro" id="IPR000210">
    <property type="entry name" value="BTB/POZ_dom"/>
</dbReference>
<dbReference type="PANTHER" id="PTHR24413">
    <property type="entry name" value="SPECKLE-TYPE POZ PROTEIN"/>
    <property type="match status" value="1"/>
</dbReference>
<dbReference type="Proteomes" id="UP000694866">
    <property type="component" value="Unplaced"/>
</dbReference>
<dbReference type="Pfam" id="PF00651">
    <property type="entry name" value="BTB"/>
    <property type="match status" value="1"/>
</dbReference>
<dbReference type="OrthoDB" id="10249567at2759"/>
<organism evidence="2 3">
    <name type="scientific">Fopius arisanus</name>
    <dbReference type="NCBI Taxonomy" id="64838"/>
    <lineage>
        <taxon>Eukaryota</taxon>
        <taxon>Metazoa</taxon>
        <taxon>Ecdysozoa</taxon>
        <taxon>Arthropoda</taxon>
        <taxon>Hexapoda</taxon>
        <taxon>Insecta</taxon>
        <taxon>Pterygota</taxon>
        <taxon>Neoptera</taxon>
        <taxon>Endopterygota</taxon>
        <taxon>Hymenoptera</taxon>
        <taxon>Apocrita</taxon>
        <taxon>Ichneumonoidea</taxon>
        <taxon>Braconidae</taxon>
        <taxon>Opiinae</taxon>
        <taxon>Fopius</taxon>
    </lineage>
</organism>
<dbReference type="RefSeq" id="XP_011299510.1">
    <property type="nucleotide sequence ID" value="XM_011301208.1"/>
</dbReference>
<accession>A0A9R1SYS8</accession>
<feature type="domain" description="BTB" evidence="1">
    <location>
        <begin position="11"/>
        <end position="78"/>
    </location>
</feature>
<keyword evidence="2" id="KW-1185">Reference proteome</keyword>
<dbReference type="AlphaFoldDB" id="A0A9R1SYS8"/>
<dbReference type="PROSITE" id="PS50097">
    <property type="entry name" value="BTB"/>
    <property type="match status" value="1"/>
</dbReference>
<sequence>MWILFQESKLSDAVIVVEDKQFHVHKLLLQTRSPVFAAMFEHDLKERQTNEIKIEGIKPEVVRKMLQFIYTDTLDNCKDNVGELLIAADRYSLEGLIVRCERILCERVTIDNAVSTLELADNYNATNVKKHVAKFISRNLPFIVGTDEYKEIEVRKPALVAYLMREMAAMIDYYRLELD</sequence>
<dbReference type="Gene3D" id="3.30.710.10">
    <property type="entry name" value="Potassium Channel Kv1.1, Chain A"/>
    <property type="match status" value="1"/>
</dbReference>
<evidence type="ECO:0000259" key="1">
    <source>
        <dbReference type="PROSITE" id="PS50097"/>
    </source>
</evidence>
<dbReference type="KEGG" id="fas:105264377"/>
<evidence type="ECO:0000313" key="2">
    <source>
        <dbReference type="Proteomes" id="UP000694866"/>
    </source>
</evidence>
<dbReference type="GeneID" id="105264377"/>
<dbReference type="SMART" id="SM00225">
    <property type="entry name" value="BTB"/>
    <property type="match status" value="1"/>
</dbReference>
<proteinExistence type="predicted"/>
<dbReference type="Gene3D" id="1.25.40.420">
    <property type="match status" value="1"/>
</dbReference>
<reference evidence="3" key="1">
    <citation type="submission" date="2025-08" db="UniProtKB">
        <authorList>
            <consortium name="RefSeq"/>
        </authorList>
    </citation>
    <scope>IDENTIFICATION</scope>
    <source>
        <strain evidence="3">USDA-PBARC FA_bdor</strain>
        <tissue evidence="3">Whole organism</tissue>
    </source>
</reference>
<dbReference type="SUPFAM" id="SSF54695">
    <property type="entry name" value="POZ domain"/>
    <property type="match status" value="1"/>
</dbReference>
<protein>
    <submittedName>
        <fullName evidence="3">Speckle-type POZ protein A-like</fullName>
    </submittedName>
</protein>
<name>A0A9R1SYS8_9HYME</name>
<gene>
    <name evidence="3" type="primary">LOC105264377</name>
</gene>
<dbReference type="InterPro" id="IPR011333">
    <property type="entry name" value="SKP1/BTB/POZ_sf"/>
</dbReference>
<evidence type="ECO:0000313" key="3">
    <source>
        <dbReference type="RefSeq" id="XP_011299510.1"/>
    </source>
</evidence>